<name>E6Z0I8_BARSR</name>
<protein>
    <submittedName>
        <fullName evidence="1">Uncharacterized protein</fullName>
    </submittedName>
</protein>
<reference evidence="1" key="1">
    <citation type="journal article" date="2011" name="PLoS Genet.">
        <title>Parallel evolution of a type IV secretion system in radiating lineages of the host-restricted bacterial pathogen Bartonella.</title>
        <authorList>
            <person name="Engel P."/>
            <person name="Salzburger W."/>
            <person name="Liesch M."/>
            <person name="Chang C.C."/>
            <person name="Maruyama S."/>
            <person name="Lanz C."/>
            <person name="Calteau A."/>
            <person name="Lajus A."/>
            <person name="Medigue C."/>
            <person name="Schuster S.C."/>
            <person name="Dehio C."/>
        </authorList>
    </citation>
    <scope>NUCLEOTIDE SEQUENCE</scope>
    <source>
        <strain evidence="1">R1</strain>
    </source>
</reference>
<dbReference type="EMBL" id="FN645509">
    <property type="protein sequence ID" value="CBI82626.1"/>
    <property type="molecule type" value="Genomic_DNA"/>
</dbReference>
<accession>E6Z0I8</accession>
<organism evidence="1">
    <name type="scientific">Bartonella schoenbuchensis (strain DSM 13525 / NCTC 13165 / R1)</name>
    <dbReference type="NCBI Taxonomy" id="687861"/>
    <lineage>
        <taxon>Bacteria</taxon>
        <taxon>Pseudomonadati</taxon>
        <taxon>Pseudomonadota</taxon>
        <taxon>Alphaproteobacteria</taxon>
        <taxon>Hyphomicrobiales</taxon>
        <taxon>Bartonellaceae</taxon>
        <taxon>Bartonella</taxon>
    </lineage>
</organism>
<proteinExistence type="predicted"/>
<sequence>MLNAAANKENNNIFLAHHKYYNMPSSSLQARTVQPFTRAHLTKVPKPKITIKGPITPL</sequence>
<evidence type="ECO:0000313" key="1">
    <source>
        <dbReference type="EMBL" id="CBI82626.1"/>
    </source>
</evidence>
<dbReference type="AlphaFoldDB" id="E6Z0I8"/>
<gene>
    <name evidence="1" type="ORF">B11C_40481</name>
</gene>